<dbReference type="EMBL" id="JANBPW010001605">
    <property type="protein sequence ID" value="KAJ1943853.1"/>
    <property type="molecule type" value="Genomic_DNA"/>
</dbReference>
<comment type="caution">
    <text evidence="1">The sequence shown here is derived from an EMBL/GenBank/DDBJ whole genome shotgun (WGS) entry which is preliminary data.</text>
</comment>
<reference evidence="1" key="1">
    <citation type="submission" date="2022-07" db="EMBL/GenBank/DDBJ databases">
        <title>Phylogenomic reconstructions and comparative analyses of Kickxellomycotina fungi.</title>
        <authorList>
            <person name="Reynolds N.K."/>
            <person name="Stajich J.E."/>
            <person name="Barry K."/>
            <person name="Grigoriev I.V."/>
            <person name="Crous P."/>
            <person name="Smith M.E."/>
        </authorList>
    </citation>
    <scope>NUCLEOTIDE SEQUENCE</scope>
    <source>
        <strain evidence="1">NRRL 5244</strain>
    </source>
</reference>
<organism evidence="1 2">
    <name type="scientific">Linderina macrospora</name>
    <dbReference type="NCBI Taxonomy" id="4868"/>
    <lineage>
        <taxon>Eukaryota</taxon>
        <taxon>Fungi</taxon>
        <taxon>Fungi incertae sedis</taxon>
        <taxon>Zoopagomycota</taxon>
        <taxon>Kickxellomycotina</taxon>
        <taxon>Kickxellomycetes</taxon>
        <taxon>Kickxellales</taxon>
        <taxon>Kickxellaceae</taxon>
        <taxon>Linderina</taxon>
    </lineage>
</organism>
<dbReference type="Proteomes" id="UP001150603">
    <property type="component" value="Unassembled WGS sequence"/>
</dbReference>
<sequence>MLRHRGIKGSRKVAAKGLTRQPLDRESFAWEDPNEPGRVENIAISEYYQRRYNIRLQYPFLPGIIGRKNAVFPIELCEVVDNQRYSGKLDDQQTADMVKFACQRPNENHRRIVEVLAQLNFAASPTVSAFELALRTKLTDVDSRILPTPVINYGRESREATIMPSGGAWNMRDKHVMHPGRSLDRWAVLVLANQRSVPLNQVQNFVTTLVHLCNTTGYRINMNRPPITYGNPSSNIGHEMTKTCQSEKTVPQLLLVILSSTNSHTYQAIKNYAYTTMGIHTQCMQSKHVQRTNPQYCANLCLKINIKLGGINQSLPTNSMQTMLRSTPTLFLGCDVSHPGPGELDRPSIASVVGSVDFMGLRYTATLIQLPSRQELVGKLQEAISRHLRLFYKYTKTTPQRIIFYRDGVSETQFAQVREREIIEIRRACNEIEPGYNPKITFIAMLKRHNTRFFPKGRDGDRTGNCVPGTVVDTSVTLPVITDFYLFSHAAIQGTSRPTHYCVLHDDAGFTQDEIQQLTYHLCYTYAICTRSVSLVPPVYYAHRVADRARCHFANIGVAFEDATEDAMGFYGGAGAGGGATNTSNRTAADPNMQARIIRTHQNLDESMYFM</sequence>
<keyword evidence="2" id="KW-1185">Reference proteome</keyword>
<evidence type="ECO:0000313" key="2">
    <source>
        <dbReference type="Proteomes" id="UP001150603"/>
    </source>
</evidence>
<evidence type="ECO:0000313" key="1">
    <source>
        <dbReference type="EMBL" id="KAJ1943853.1"/>
    </source>
</evidence>
<proteinExistence type="predicted"/>
<protein>
    <submittedName>
        <fullName evidence="1">Uncharacterized protein</fullName>
    </submittedName>
</protein>
<accession>A0ACC1JAB6</accession>
<gene>
    <name evidence="1" type="ORF">FBU59_002779</name>
</gene>
<name>A0ACC1JAB6_9FUNG</name>